<reference evidence="2" key="1">
    <citation type="submission" date="2022-11" db="UniProtKB">
        <authorList>
            <consortium name="WormBaseParasite"/>
        </authorList>
    </citation>
    <scope>IDENTIFICATION</scope>
</reference>
<accession>A0A915KN86</accession>
<keyword evidence="1" id="KW-1185">Reference proteome</keyword>
<dbReference type="AlphaFoldDB" id="A0A915KN86"/>
<dbReference type="Proteomes" id="UP000887565">
    <property type="component" value="Unplaced"/>
</dbReference>
<evidence type="ECO:0000313" key="2">
    <source>
        <dbReference type="WBParaSite" id="nRc.2.0.1.t40251-RA"/>
    </source>
</evidence>
<sequence>MIDAAGGVSENAAVECRKSISIILEGLKRVIIMDRCRLIIRYWKPKYDPRIKIPFVIVRYLSEKIFNSLRLLFEKILFDHKIILEEKE</sequence>
<organism evidence="1 2">
    <name type="scientific">Romanomermis culicivorax</name>
    <name type="common">Nematode worm</name>
    <dbReference type="NCBI Taxonomy" id="13658"/>
    <lineage>
        <taxon>Eukaryota</taxon>
        <taxon>Metazoa</taxon>
        <taxon>Ecdysozoa</taxon>
        <taxon>Nematoda</taxon>
        <taxon>Enoplea</taxon>
        <taxon>Dorylaimia</taxon>
        <taxon>Mermithida</taxon>
        <taxon>Mermithoidea</taxon>
        <taxon>Mermithidae</taxon>
        <taxon>Romanomermis</taxon>
    </lineage>
</organism>
<protein>
    <submittedName>
        <fullName evidence="2">Uncharacterized protein</fullName>
    </submittedName>
</protein>
<dbReference type="WBParaSite" id="nRc.2.0.1.t40251-RA">
    <property type="protein sequence ID" value="nRc.2.0.1.t40251-RA"/>
    <property type="gene ID" value="nRc.2.0.1.g40251"/>
</dbReference>
<evidence type="ECO:0000313" key="1">
    <source>
        <dbReference type="Proteomes" id="UP000887565"/>
    </source>
</evidence>
<proteinExistence type="predicted"/>
<name>A0A915KN86_ROMCU</name>